<sequence length="43" mass="5044">MRSPIDRLIPEAGNYFLSQNAISRLHRQVSLFTWLQALVYQLP</sequence>
<accession>B4VQ94</accession>
<dbReference type="AlphaFoldDB" id="B4VQ94"/>
<reference evidence="1 2" key="1">
    <citation type="submission" date="2008-07" db="EMBL/GenBank/DDBJ databases">
        <authorList>
            <person name="Tandeau de Marsac N."/>
            <person name="Ferriera S."/>
            <person name="Johnson J."/>
            <person name="Kravitz S."/>
            <person name="Beeson K."/>
            <person name="Sutton G."/>
            <person name="Rogers Y.-H."/>
            <person name="Friedman R."/>
            <person name="Frazier M."/>
            <person name="Venter J.C."/>
        </authorList>
    </citation>
    <scope>NUCLEOTIDE SEQUENCE [LARGE SCALE GENOMIC DNA]</scope>
    <source>
        <strain evidence="1 2">PCC 7420</strain>
    </source>
</reference>
<dbReference type="STRING" id="118168.MC7420_5356"/>
<evidence type="ECO:0000313" key="2">
    <source>
        <dbReference type="Proteomes" id="UP000003835"/>
    </source>
</evidence>
<organism evidence="1 2">
    <name type="scientific">Coleofasciculus chthonoplastes PCC 7420</name>
    <dbReference type="NCBI Taxonomy" id="118168"/>
    <lineage>
        <taxon>Bacteria</taxon>
        <taxon>Bacillati</taxon>
        <taxon>Cyanobacteriota</taxon>
        <taxon>Cyanophyceae</taxon>
        <taxon>Coleofasciculales</taxon>
        <taxon>Coleofasciculaceae</taxon>
        <taxon>Coleofasciculus</taxon>
    </lineage>
</organism>
<dbReference type="EMBL" id="DS989847">
    <property type="protein sequence ID" value="EDX75922.1"/>
    <property type="molecule type" value="Genomic_DNA"/>
</dbReference>
<keyword evidence="2" id="KW-1185">Reference proteome</keyword>
<dbReference type="Proteomes" id="UP000003835">
    <property type="component" value="Unassembled WGS sequence"/>
</dbReference>
<evidence type="ECO:0000313" key="1">
    <source>
        <dbReference type="EMBL" id="EDX75922.1"/>
    </source>
</evidence>
<name>B4VQ94_9CYAN</name>
<gene>
    <name evidence="1" type="ORF">MC7420_5356</name>
</gene>
<dbReference type="HOGENOM" id="CLU_3232195_0_0_3"/>
<proteinExistence type="predicted"/>
<protein>
    <submittedName>
        <fullName evidence="1">Uncharacterized protein</fullName>
    </submittedName>
</protein>